<sequence>MNSSRRRLITISTGDGRWHGKWSCDYLLSLQDLKLEDLLEDKHQKNAQVSINLCVHKHASFGFSVDGRIITSFTRKCSSCSSPYCRQVIYVKPGNEADLDSLVQDTIRIATSIKDTCSELCEKSTFTMKYVGGQSNVCTDGRWSRLLELRNASS</sequence>
<accession>A0A8K0MHI2</accession>
<name>A0A8K0MHI2_9ROSA</name>
<keyword evidence="2" id="KW-1185">Reference proteome</keyword>
<dbReference type="PANTHER" id="PTHR37734:SF1">
    <property type="entry name" value="LARGE RIBOSOMAL RNA SUBUNIT ACCUMULATION PROTEIN YCED HOMOLOG 2, CHLOROPLASTIC"/>
    <property type="match status" value="1"/>
</dbReference>
<dbReference type="OrthoDB" id="1912778at2759"/>
<evidence type="ECO:0000313" key="2">
    <source>
        <dbReference type="Proteomes" id="UP000796880"/>
    </source>
</evidence>
<dbReference type="InterPro" id="IPR044985">
    <property type="entry name" value="YceD_plant"/>
</dbReference>
<evidence type="ECO:0000313" key="1">
    <source>
        <dbReference type="EMBL" id="KAF3445883.1"/>
    </source>
</evidence>
<dbReference type="Proteomes" id="UP000796880">
    <property type="component" value="Unassembled WGS sequence"/>
</dbReference>
<dbReference type="AlphaFoldDB" id="A0A8K0MHI2"/>
<dbReference type="PANTHER" id="PTHR37734">
    <property type="entry name" value="LARGE RIBOSOMAL RNA SUBUNIT ACCUMULATION PROTEIN YCED HOMOLOG 2, CHLOROPLASTIC"/>
    <property type="match status" value="1"/>
</dbReference>
<organism evidence="1 2">
    <name type="scientific">Rhamnella rubrinervis</name>
    <dbReference type="NCBI Taxonomy" id="2594499"/>
    <lineage>
        <taxon>Eukaryota</taxon>
        <taxon>Viridiplantae</taxon>
        <taxon>Streptophyta</taxon>
        <taxon>Embryophyta</taxon>
        <taxon>Tracheophyta</taxon>
        <taxon>Spermatophyta</taxon>
        <taxon>Magnoliopsida</taxon>
        <taxon>eudicotyledons</taxon>
        <taxon>Gunneridae</taxon>
        <taxon>Pentapetalae</taxon>
        <taxon>rosids</taxon>
        <taxon>fabids</taxon>
        <taxon>Rosales</taxon>
        <taxon>Rhamnaceae</taxon>
        <taxon>rhamnoid group</taxon>
        <taxon>Rhamneae</taxon>
        <taxon>Rhamnella</taxon>
    </lineage>
</organism>
<proteinExistence type="predicted"/>
<reference evidence="1" key="1">
    <citation type="submission" date="2020-03" db="EMBL/GenBank/DDBJ databases">
        <title>A high-quality chromosome-level genome assembly of a woody plant with both climbing and erect habits, Rhamnella rubrinervis.</title>
        <authorList>
            <person name="Lu Z."/>
            <person name="Yang Y."/>
            <person name="Zhu X."/>
            <person name="Sun Y."/>
        </authorList>
    </citation>
    <scope>NUCLEOTIDE SEQUENCE</scope>
    <source>
        <strain evidence="1">BYM</strain>
        <tissue evidence="1">Leaf</tissue>
    </source>
</reference>
<dbReference type="EMBL" id="VOIH02000005">
    <property type="protein sequence ID" value="KAF3445883.1"/>
    <property type="molecule type" value="Genomic_DNA"/>
</dbReference>
<gene>
    <name evidence="1" type="ORF">FNV43_RR11060</name>
</gene>
<protein>
    <submittedName>
        <fullName evidence="1">Uncharacterized protein</fullName>
    </submittedName>
</protein>
<comment type="caution">
    <text evidence="1">The sequence shown here is derived from an EMBL/GenBank/DDBJ whole genome shotgun (WGS) entry which is preliminary data.</text>
</comment>